<protein>
    <submittedName>
        <fullName evidence="1">Isoquinoline 1-oxidoreductase subunit</fullName>
    </submittedName>
</protein>
<sequence length="208" mass="21950">MTRDFLHAVASLAVLCTVVPGVIALNVVSSTADQTAATDVQQPAHERSVALFLDAARVIESPRCMNCHPATRSPTQGEAMRLHTPPIDAGSEGHGPLGLNCNTCHGSENVSTIGIDIASIPGHPHWMLAPASMSWQGKTPGEICRQIKDLTRNGGRTLEQIHEHMAKDSLVGWAWNPGDGREPAPGSQEAFGILVGEWIATGAACPEG</sequence>
<name>A0A7C9VIA1_9HYPH</name>
<dbReference type="SUPFAM" id="SSF48695">
    <property type="entry name" value="Multiheme cytochromes"/>
    <property type="match status" value="1"/>
</dbReference>
<dbReference type="InterPro" id="IPR036280">
    <property type="entry name" value="Multihaem_cyt_sf"/>
</dbReference>
<keyword evidence="2" id="KW-1185">Reference proteome</keyword>
<dbReference type="RefSeq" id="WP_165121583.1">
    <property type="nucleotide sequence ID" value="NZ_JAAKZG010000029.1"/>
</dbReference>
<dbReference type="AlphaFoldDB" id="A0A7C9VIA1"/>
<dbReference type="Proteomes" id="UP000481252">
    <property type="component" value="Unassembled WGS sequence"/>
</dbReference>
<comment type="caution">
    <text evidence="1">The sequence shown here is derived from an EMBL/GenBank/DDBJ whole genome shotgun (WGS) entry which is preliminary data.</text>
</comment>
<evidence type="ECO:0000313" key="2">
    <source>
        <dbReference type="Proteomes" id="UP000481252"/>
    </source>
</evidence>
<evidence type="ECO:0000313" key="1">
    <source>
        <dbReference type="EMBL" id="NGN45210.1"/>
    </source>
</evidence>
<accession>A0A7C9VIA1</accession>
<organism evidence="1 2">
    <name type="scientific">Mesorhizobium zhangyense</name>
    <dbReference type="NCBI Taxonomy" id="1776730"/>
    <lineage>
        <taxon>Bacteria</taxon>
        <taxon>Pseudomonadati</taxon>
        <taxon>Pseudomonadota</taxon>
        <taxon>Alphaproteobacteria</taxon>
        <taxon>Hyphomicrobiales</taxon>
        <taxon>Phyllobacteriaceae</taxon>
        <taxon>Mesorhizobium</taxon>
    </lineage>
</organism>
<reference evidence="1 2" key="1">
    <citation type="submission" date="2020-02" db="EMBL/GenBank/DDBJ databases">
        <title>Genome sequence of the type strain CGMCC 1.15528 of Mesorhizobium zhangyense.</title>
        <authorList>
            <person name="Gao J."/>
            <person name="Sun J."/>
        </authorList>
    </citation>
    <scope>NUCLEOTIDE SEQUENCE [LARGE SCALE GENOMIC DNA]</scope>
    <source>
        <strain evidence="1 2">CGMCC 1.15528</strain>
    </source>
</reference>
<dbReference type="EMBL" id="JAAKZG010000029">
    <property type="protein sequence ID" value="NGN45210.1"/>
    <property type="molecule type" value="Genomic_DNA"/>
</dbReference>
<proteinExistence type="predicted"/>
<gene>
    <name evidence="1" type="ORF">G6N74_29600</name>
</gene>